<dbReference type="EMBL" id="REGN01000846">
    <property type="protein sequence ID" value="RNA38644.1"/>
    <property type="molecule type" value="Genomic_DNA"/>
</dbReference>
<evidence type="ECO:0000313" key="2">
    <source>
        <dbReference type="Proteomes" id="UP000276133"/>
    </source>
</evidence>
<gene>
    <name evidence="1" type="ORF">BpHYR1_012089</name>
</gene>
<keyword evidence="2" id="KW-1185">Reference proteome</keyword>
<organism evidence="1 2">
    <name type="scientific">Brachionus plicatilis</name>
    <name type="common">Marine rotifer</name>
    <name type="synonym">Brachionus muelleri</name>
    <dbReference type="NCBI Taxonomy" id="10195"/>
    <lineage>
        <taxon>Eukaryota</taxon>
        <taxon>Metazoa</taxon>
        <taxon>Spiralia</taxon>
        <taxon>Gnathifera</taxon>
        <taxon>Rotifera</taxon>
        <taxon>Eurotatoria</taxon>
        <taxon>Monogononta</taxon>
        <taxon>Pseudotrocha</taxon>
        <taxon>Ploima</taxon>
        <taxon>Brachionidae</taxon>
        <taxon>Brachionus</taxon>
    </lineage>
</organism>
<dbReference type="AlphaFoldDB" id="A0A3M7SS35"/>
<reference evidence="1 2" key="1">
    <citation type="journal article" date="2018" name="Sci. Rep.">
        <title>Genomic signatures of local adaptation to the degree of environmental predictability in rotifers.</title>
        <authorList>
            <person name="Franch-Gras L."/>
            <person name="Hahn C."/>
            <person name="Garcia-Roger E.M."/>
            <person name="Carmona M.J."/>
            <person name="Serra M."/>
            <person name="Gomez A."/>
        </authorList>
    </citation>
    <scope>NUCLEOTIDE SEQUENCE [LARGE SCALE GENOMIC DNA]</scope>
    <source>
        <strain evidence="1">HYR1</strain>
    </source>
</reference>
<accession>A0A3M7SS35</accession>
<dbReference type="Proteomes" id="UP000276133">
    <property type="component" value="Unassembled WGS sequence"/>
</dbReference>
<protein>
    <submittedName>
        <fullName evidence="1">Uncharacterized protein</fullName>
    </submittedName>
</protein>
<name>A0A3M7SS35_BRAPC</name>
<sequence>MMNLFDTSPIFLLKPKSLRPLQHLQCYFCSQKNLRGDLFQKAHSLQQKEHQFINDNNKKSL</sequence>
<proteinExistence type="predicted"/>
<comment type="caution">
    <text evidence="1">The sequence shown here is derived from an EMBL/GenBank/DDBJ whole genome shotgun (WGS) entry which is preliminary data.</text>
</comment>
<evidence type="ECO:0000313" key="1">
    <source>
        <dbReference type="EMBL" id="RNA38644.1"/>
    </source>
</evidence>